<dbReference type="InterPro" id="IPR006016">
    <property type="entry name" value="UspA"/>
</dbReference>
<organism evidence="3">
    <name type="scientific">hydrothermal vent metagenome</name>
    <dbReference type="NCBI Taxonomy" id="652676"/>
    <lineage>
        <taxon>unclassified sequences</taxon>
        <taxon>metagenomes</taxon>
        <taxon>ecological metagenomes</taxon>
    </lineage>
</organism>
<dbReference type="Pfam" id="PF00582">
    <property type="entry name" value="Usp"/>
    <property type="match status" value="2"/>
</dbReference>
<dbReference type="Gene3D" id="3.40.50.620">
    <property type="entry name" value="HUPs"/>
    <property type="match status" value="2"/>
</dbReference>
<dbReference type="PANTHER" id="PTHR46268:SF6">
    <property type="entry name" value="UNIVERSAL STRESS PROTEIN UP12"/>
    <property type="match status" value="1"/>
</dbReference>
<dbReference type="EMBL" id="UOGI01000206">
    <property type="protein sequence ID" value="VAX33794.1"/>
    <property type="molecule type" value="Genomic_DNA"/>
</dbReference>
<dbReference type="SUPFAM" id="SSF52402">
    <property type="entry name" value="Adenine nucleotide alpha hydrolases-like"/>
    <property type="match status" value="2"/>
</dbReference>
<protein>
    <recommendedName>
        <fullName evidence="2">UspA domain-containing protein</fullName>
    </recommendedName>
</protein>
<accession>A0A3B1DCM8</accession>
<dbReference type="AlphaFoldDB" id="A0A3B1DCM8"/>
<gene>
    <name evidence="3" type="ORF">MNBD_NITROSPIRAE03-653</name>
</gene>
<evidence type="ECO:0000256" key="1">
    <source>
        <dbReference type="ARBA" id="ARBA00008791"/>
    </source>
</evidence>
<evidence type="ECO:0000259" key="2">
    <source>
        <dbReference type="Pfam" id="PF00582"/>
    </source>
</evidence>
<reference evidence="3" key="1">
    <citation type="submission" date="2018-06" db="EMBL/GenBank/DDBJ databases">
        <authorList>
            <person name="Zhirakovskaya E."/>
        </authorList>
    </citation>
    <scope>NUCLEOTIDE SEQUENCE</scope>
</reference>
<dbReference type="PANTHER" id="PTHR46268">
    <property type="entry name" value="STRESS RESPONSE PROTEIN NHAX"/>
    <property type="match status" value="1"/>
</dbReference>
<feature type="domain" description="UspA" evidence="2">
    <location>
        <begin position="17"/>
        <end position="86"/>
    </location>
</feature>
<dbReference type="CDD" id="cd00293">
    <property type="entry name" value="USP-like"/>
    <property type="match status" value="1"/>
</dbReference>
<dbReference type="InterPro" id="IPR014729">
    <property type="entry name" value="Rossmann-like_a/b/a_fold"/>
</dbReference>
<evidence type="ECO:0000313" key="3">
    <source>
        <dbReference type="EMBL" id="VAX33794.1"/>
    </source>
</evidence>
<comment type="similarity">
    <text evidence="1">Belongs to the universal stress protein A family.</text>
</comment>
<name>A0A3B1DCM8_9ZZZZ</name>
<feature type="domain" description="UspA" evidence="2">
    <location>
        <begin position="97"/>
        <end position="232"/>
    </location>
</feature>
<sequence>MPQSGIDKAGKAMKRLFAEARNLGVQVESITGVGDPVREIDRIVRHEEISLVFASTRREDVEKRFYAGTIARRLSLRLPCSVALVRVVHMGKIHPHKILVPLKARINRMKERVFFTARMAEAFNAKVYVFHCTEPIVRFFHGEINLTPVRREAGLPGDISDFVEHIRKYRIELEGRLSTGAALRSITIEAASKRHDLIIMGASERSLPASILKGNPVEDVLRETPCNLIILKPRHED</sequence>
<proteinExistence type="inferred from homology"/>